<reference evidence="2 3" key="1">
    <citation type="submission" date="2016-06" db="EMBL/GenBank/DDBJ databases">
        <title>Living apart together: crosstalk between the core and supernumerary genomes in a fungal plant pathogen.</title>
        <authorList>
            <person name="Vanheule A."/>
            <person name="Audenaert K."/>
            <person name="Warris S."/>
            <person name="Van De Geest H."/>
            <person name="Schijlen E."/>
            <person name="Hofte M."/>
            <person name="De Saeger S."/>
            <person name="Haesaert G."/>
            <person name="Waalwijk C."/>
            <person name="Van Der Lee T."/>
        </authorList>
    </citation>
    <scope>NUCLEOTIDE SEQUENCE [LARGE SCALE GENOMIC DNA]</scope>
    <source>
        <strain evidence="2 3">2516</strain>
    </source>
</reference>
<name>A0A1B8A3E2_FUSPO</name>
<comment type="caution">
    <text evidence="2">The sequence shown here is derived from an EMBL/GenBank/DDBJ whole genome shotgun (WGS) entry which is preliminary data.</text>
</comment>
<dbReference type="Proteomes" id="UP000091967">
    <property type="component" value="Unassembled WGS sequence"/>
</dbReference>
<proteinExistence type="predicted"/>
<sequence>MSVRSKFDARIAASPNEAKSVEPPKMTTANEKKMTAEAGLQKTTKKKKKSSAVTMIEEVTTAEQSLNRAASVSKQSLVKTTGSNVKQSLTKSKRKGTIKTKKGKNKIKQASVVEKAPARHLTKQGQKKIAATVKMNRTKMGAKVGTNIRDGK</sequence>
<organism evidence="2 3">
    <name type="scientific">Fusarium poae</name>
    <dbReference type="NCBI Taxonomy" id="36050"/>
    <lineage>
        <taxon>Eukaryota</taxon>
        <taxon>Fungi</taxon>
        <taxon>Dikarya</taxon>
        <taxon>Ascomycota</taxon>
        <taxon>Pezizomycotina</taxon>
        <taxon>Sordariomycetes</taxon>
        <taxon>Hypocreomycetidae</taxon>
        <taxon>Hypocreales</taxon>
        <taxon>Nectriaceae</taxon>
        <taxon>Fusarium</taxon>
    </lineage>
</organism>
<evidence type="ECO:0000256" key="1">
    <source>
        <dbReference type="SAM" id="MobiDB-lite"/>
    </source>
</evidence>
<feature type="compositionally biased region" description="Basic residues" evidence="1">
    <location>
        <begin position="91"/>
        <end position="107"/>
    </location>
</feature>
<feature type="region of interest" description="Disordered" evidence="1">
    <location>
        <begin position="1"/>
        <end position="50"/>
    </location>
</feature>
<dbReference type="AlphaFoldDB" id="A0A1B8A3E2"/>
<evidence type="ECO:0000313" key="3">
    <source>
        <dbReference type="Proteomes" id="UP000091967"/>
    </source>
</evidence>
<gene>
    <name evidence="2" type="ORF">FPOA_14022</name>
</gene>
<evidence type="ECO:0000313" key="2">
    <source>
        <dbReference type="EMBL" id="OBS14994.1"/>
    </source>
</evidence>
<feature type="region of interest" description="Disordered" evidence="1">
    <location>
        <begin position="73"/>
        <end position="109"/>
    </location>
</feature>
<accession>A0A1B8A3E2</accession>
<dbReference type="EMBL" id="LYXU01000176">
    <property type="protein sequence ID" value="OBS14994.1"/>
    <property type="molecule type" value="Genomic_DNA"/>
</dbReference>
<protein>
    <submittedName>
        <fullName evidence="2">Uncharacterized protein</fullName>
    </submittedName>
</protein>
<keyword evidence="3" id="KW-1185">Reference proteome</keyword>
<feature type="compositionally biased region" description="Polar residues" evidence="1">
    <location>
        <begin position="73"/>
        <end position="89"/>
    </location>
</feature>